<keyword evidence="1" id="KW-0496">Mitochondrion</keyword>
<proteinExistence type="predicted"/>
<sequence length="44" mass="4862">MIPPIPPGIADILGSCKDRGIYYYWGLRSNNRASHNRGASSRLS</sequence>
<evidence type="ECO:0000313" key="1">
    <source>
        <dbReference type="EMBL" id="KUM48250.1"/>
    </source>
</evidence>
<comment type="caution">
    <text evidence="1">The sequence shown here is derived from an EMBL/GenBank/DDBJ whole genome shotgun (WGS) entry which is preliminary data.</text>
</comment>
<organism evidence="1">
    <name type="scientific">Picea glauca</name>
    <name type="common">White spruce</name>
    <name type="synonym">Pinus glauca</name>
    <dbReference type="NCBI Taxonomy" id="3330"/>
    <lineage>
        <taxon>Eukaryota</taxon>
        <taxon>Viridiplantae</taxon>
        <taxon>Streptophyta</taxon>
        <taxon>Embryophyta</taxon>
        <taxon>Tracheophyta</taxon>
        <taxon>Spermatophyta</taxon>
        <taxon>Pinopsida</taxon>
        <taxon>Pinidae</taxon>
        <taxon>Conifers I</taxon>
        <taxon>Pinales</taxon>
        <taxon>Pinaceae</taxon>
        <taxon>Picea</taxon>
    </lineage>
</organism>
<dbReference type="AlphaFoldDB" id="A0A101LZK9"/>
<geneLocation type="mitochondrion" evidence="1"/>
<reference evidence="1" key="1">
    <citation type="journal article" date="2015" name="Genome Biol. Evol.">
        <title>Organellar Genomes of White Spruce (Picea glauca): Assembly and Annotation.</title>
        <authorList>
            <person name="Jackman S.D."/>
            <person name="Warren R.L."/>
            <person name="Gibb E.A."/>
            <person name="Vandervalk B.P."/>
            <person name="Mohamadi H."/>
            <person name="Chu J."/>
            <person name="Raymond A."/>
            <person name="Pleasance S."/>
            <person name="Coope R."/>
            <person name="Wildung M.R."/>
            <person name="Ritland C.E."/>
            <person name="Bousquet J."/>
            <person name="Jones S.J."/>
            <person name="Bohlmann J."/>
            <person name="Birol I."/>
        </authorList>
    </citation>
    <scope>NUCLEOTIDE SEQUENCE [LARGE SCALE GENOMIC DNA]</scope>
    <source>
        <tissue evidence="1">Flushing bud</tissue>
    </source>
</reference>
<dbReference type="EMBL" id="LKAM01000006">
    <property type="protein sequence ID" value="KUM48250.1"/>
    <property type="molecule type" value="Genomic_DNA"/>
</dbReference>
<name>A0A101LZK9_PICGL</name>
<accession>A0A101LZK9</accession>
<gene>
    <name evidence="1" type="ORF">ABT39_MTgene5247</name>
</gene>
<protein>
    <submittedName>
        <fullName evidence="1">Uncharacterized protein</fullName>
    </submittedName>
</protein>